<organism evidence="2 3">
    <name type="scientific">Arcanobacterium pinnipediorum</name>
    <dbReference type="NCBI Taxonomy" id="1503041"/>
    <lineage>
        <taxon>Bacteria</taxon>
        <taxon>Bacillati</taxon>
        <taxon>Actinomycetota</taxon>
        <taxon>Actinomycetes</taxon>
        <taxon>Actinomycetales</taxon>
        <taxon>Actinomycetaceae</taxon>
        <taxon>Arcanobacterium</taxon>
    </lineage>
</organism>
<accession>A0ABY5AH86</accession>
<sequence length="93" mass="10311">MKRIALNACLQSMPKNAISTLAHEFAHHLLGHDGPQPPTEEERADRLAARLLISPTEYDLAEKLHNGHPSAIAEELDVTCWIVKAYQNTLCAI</sequence>
<evidence type="ECO:0000313" key="3">
    <source>
        <dbReference type="Proteomes" id="UP001056109"/>
    </source>
</evidence>
<dbReference type="InterPro" id="IPR010359">
    <property type="entry name" value="IrrE_HExxH"/>
</dbReference>
<reference evidence="2" key="1">
    <citation type="submission" date="2022-06" db="EMBL/GenBank/DDBJ databases">
        <title>Complete Genome Sequence of Arcanobacterium pinnipediorum strain DSM 28752 isolated from a harbour seal.</title>
        <authorList>
            <person name="Borowiak M."/>
            <person name="Kreitlow A."/>
            <person name="Alssahen M."/>
            <person name="Malorny B."/>
            <person name="Laemmler C."/>
            <person name="Prenger-Berninghoff E."/>
            <person name="Siebert U."/>
            <person name="Ploetz M."/>
            <person name="Abdulmawjood A."/>
        </authorList>
    </citation>
    <scope>NUCLEOTIDE SEQUENCE</scope>
    <source>
        <strain evidence="2">DSM 28752</strain>
    </source>
</reference>
<feature type="domain" description="IrrE N-terminal-like" evidence="1">
    <location>
        <begin position="2"/>
        <end position="80"/>
    </location>
</feature>
<evidence type="ECO:0000313" key="2">
    <source>
        <dbReference type="EMBL" id="USR79371.1"/>
    </source>
</evidence>
<name>A0ABY5AH86_9ACTO</name>
<dbReference type="EMBL" id="CP099547">
    <property type="protein sequence ID" value="USR79371.1"/>
    <property type="molecule type" value="Genomic_DNA"/>
</dbReference>
<gene>
    <name evidence="2" type="ORF">NG665_08380</name>
</gene>
<keyword evidence="3" id="KW-1185">Reference proteome</keyword>
<dbReference type="Proteomes" id="UP001056109">
    <property type="component" value="Chromosome"/>
</dbReference>
<proteinExistence type="predicted"/>
<evidence type="ECO:0000259" key="1">
    <source>
        <dbReference type="Pfam" id="PF06114"/>
    </source>
</evidence>
<protein>
    <submittedName>
        <fullName evidence="2">ImmA/IrrE family metallo-endopeptidase</fullName>
    </submittedName>
</protein>
<dbReference type="Pfam" id="PF06114">
    <property type="entry name" value="Peptidase_M78"/>
    <property type="match status" value="1"/>
</dbReference>